<dbReference type="PROSITE" id="PS50158">
    <property type="entry name" value="ZF_CCHC"/>
    <property type="match status" value="1"/>
</dbReference>
<keyword evidence="2" id="KW-0863">Zinc-finger</keyword>
<evidence type="ECO:0000256" key="1">
    <source>
        <dbReference type="ARBA" id="ARBA00022664"/>
    </source>
</evidence>
<dbReference type="AlphaFoldDB" id="A0A2N5SKZ6"/>
<dbReference type="InterPro" id="IPR036875">
    <property type="entry name" value="Znf_CCHC_sf"/>
</dbReference>
<dbReference type="InterPro" id="IPR001878">
    <property type="entry name" value="Znf_CCHC"/>
</dbReference>
<feature type="region of interest" description="Disordered" evidence="3">
    <location>
        <begin position="17"/>
        <end position="46"/>
    </location>
</feature>
<evidence type="ECO:0000256" key="2">
    <source>
        <dbReference type="PROSITE-ProRule" id="PRU00047"/>
    </source>
</evidence>
<feature type="region of interest" description="Disordered" evidence="3">
    <location>
        <begin position="87"/>
        <end position="128"/>
    </location>
</feature>
<organism evidence="5 6">
    <name type="scientific">Puccinia coronata f. sp. avenae</name>
    <dbReference type="NCBI Taxonomy" id="200324"/>
    <lineage>
        <taxon>Eukaryota</taxon>
        <taxon>Fungi</taxon>
        <taxon>Dikarya</taxon>
        <taxon>Basidiomycota</taxon>
        <taxon>Pucciniomycotina</taxon>
        <taxon>Pucciniomycetes</taxon>
        <taxon>Pucciniales</taxon>
        <taxon>Pucciniaceae</taxon>
        <taxon>Puccinia</taxon>
    </lineage>
</organism>
<keyword evidence="2" id="KW-0862">Zinc</keyword>
<accession>A0A2N5SKZ6</accession>
<evidence type="ECO:0000259" key="4">
    <source>
        <dbReference type="PROSITE" id="PS50158"/>
    </source>
</evidence>
<evidence type="ECO:0000256" key="3">
    <source>
        <dbReference type="SAM" id="MobiDB-lite"/>
    </source>
</evidence>
<keyword evidence="1" id="KW-0507">mRNA processing</keyword>
<feature type="compositionally biased region" description="Low complexity" evidence="3">
    <location>
        <begin position="21"/>
        <end position="37"/>
    </location>
</feature>
<name>A0A2N5SKZ6_9BASI</name>
<proteinExistence type="predicted"/>
<dbReference type="EMBL" id="PGCJ01000935">
    <property type="protein sequence ID" value="PLW13920.1"/>
    <property type="molecule type" value="Genomic_DNA"/>
</dbReference>
<keyword evidence="2" id="KW-0479">Metal-binding</keyword>
<dbReference type="SMART" id="SM00343">
    <property type="entry name" value="ZnF_C2HC"/>
    <property type="match status" value="1"/>
</dbReference>
<keyword evidence="6" id="KW-1185">Reference proteome</keyword>
<reference evidence="5 6" key="1">
    <citation type="submission" date="2017-11" db="EMBL/GenBank/DDBJ databases">
        <title>De novo assembly and phasing of dikaryotic genomes from two isolates of Puccinia coronata f. sp. avenae, the causal agent of oat crown rust.</title>
        <authorList>
            <person name="Miller M.E."/>
            <person name="Zhang Y."/>
            <person name="Omidvar V."/>
            <person name="Sperschneider J."/>
            <person name="Schwessinger B."/>
            <person name="Raley C."/>
            <person name="Palmer J.M."/>
            <person name="Garnica D."/>
            <person name="Upadhyaya N."/>
            <person name="Rathjen J."/>
            <person name="Taylor J.M."/>
            <person name="Park R.F."/>
            <person name="Dodds P.N."/>
            <person name="Hirsch C.D."/>
            <person name="Kianian S.F."/>
            <person name="Figueroa M."/>
        </authorList>
    </citation>
    <scope>NUCLEOTIDE SEQUENCE [LARGE SCALE GENOMIC DNA]</scope>
    <source>
        <strain evidence="5">12NC29</strain>
    </source>
</reference>
<dbReference type="Gene3D" id="4.10.60.10">
    <property type="entry name" value="Zinc finger, CCHC-type"/>
    <property type="match status" value="1"/>
</dbReference>
<dbReference type="GO" id="GO:0006397">
    <property type="term" value="P:mRNA processing"/>
    <property type="evidence" value="ECO:0007669"/>
    <property type="project" value="UniProtKB-KW"/>
</dbReference>
<evidence type="ECO:0000313" key="6">
    <source>
        <dbReference type="Proteomes" id="UP000235388"/>
    </source>
</evidence>
<dbReference type="OrthoDB" id="2507000at2759"/>
<sequence length="524" mass="58149">MSCNILLRNLQQPFAESLGPSSVADSHSRSCASSRASTGHPAGSSNIDGFNLNIGYGEQRLEDIFNNVTSGTTGLSLAEETFWAAQQQQTDYNARQQSRQQHRHTSGRAPSPQRLPPQPHHPDTRNTPSMLKEQANFEAAQFVLKQAKLISSSVSSISGTIRQDQILQPDGSNFNQWTRLLRKIGLIHLTGQEFFFERCENLSFERIGQAVLLASVHPSLVSDLQELKAATANAMYENLKAKFSAMSRAAQMNLWYQFMSFAIDPNSPSAGTASRLKDLYDGMKSVNVWMLSDAFLGFILQSAIMSSSADFTRDFEQRVKLSIQQDPKSNCPSFPTLLHLFDVCRQQHHQQTQQHQPPTPLPSNDLSLMLAAPDQSPEFDTSAYLADIDETEWPDALDFYAVTAHKCWHCGGKNHYARECPNKSQMQAKSKAIGTFVGTIYGQLPSGLQVTSTRFPNLSQHRVPSLPNNNQQQAWQLAGYYRPRYITGAAYVEDSPHPSTDTASCYAAPAPVTLPQEVMSPDSN</sequence>
<feature type="domain" description="CCHC-type" evidence="4">
    <location>
        <begin position="406"/>
        <end position="422"/>
    </location>
</feature>
<protein>
    <recommendedName>
        <fullName evidence="4">CCHC-type domain-containing protein</fullName>
    </recommendedName>
</protein>
<evidence type="ECO:0000313" key="5">
    <source>
        <dbReference type="EMBL" id="PLW13920.1"/>
    </source>
</evidence>
<dbReference type="GO" id="GO:0008270">
    <property type="term" value="F:zinc ion binding"/>
    <property type="evidence" value="ECO:0007669"/>
    <property type="project" value="UniProtKB-KW"/>
</dbReference>
<comment type="caution">
    <text evidence="5">The sequence shown here is derived from an EMBL/GenBank/DDBJ whole genome shotgun (WGS) entry which is preliminary data.</text>
</comment>
<dbReference type="SUPFAM" id="SSF57756">
    <property type="entry name" value="Retrovirus zinc finger-like domains"/>
    <property type="match status" value="1"/>
</dbReference>
<gene>
    <name evidence="5" type="ORF">PCANC_20279</name>
</gene>
<dbReference type="Proteomes" id="UP000235388">
    <property type="component" value="Unassembled WGS sequence"/>
</dbReference>
<dbReference type="GO" id="GO:0003676">
    <property type="term" value="F:nucleic acid binding"/>
    <property type="evidence" value="ECO:0007669"/>
    <property type="project" value="InterPro"/>
</dbReference>
<dbReference type="STRING" id="200324.A0A2N5SKZ6"/>